<dbReference type="Pfam" id="PF01938">
    <property type="entry name" value="TRAM"/>
    <property type="match status" value="1"/>
</dbReference>
<dbReference type="Gene3D" id="2.40.50.140">
    <property type="entry name" value="Nucleic acid-binding proteins"/>
    <property type="match status" value="1"/>
</dbReference>
<dbReference type="GO" id="GO:0032259">
    <property type="term" value="P:methylation"/>
    <property type="evidence" value="ECO:0007669"/>
    <property type="project" value="UniProtKB-KW"/>
</dbReference>
<feature type="region of interest" description="Disordered" evidence="11">
    <location>
        <begin position="43"/>
        <end position="70"/>
    </location>
</feature>
<keyword evidence="14" id="KW-1185">Reference proteome</keyword>
<evidence type="ECO:0000256" key="8">
    <source>
        <dbReference type="ARBA" id="ARBA00070108"/>
    </source>
</evidence>
<feature type="binding site" evidence="9">
    <location>
        <position position="527"/>
    </location>
    <ligand>
        <name>S-adenosyl-L-methionine</name>
        <dbReference type="ChEBI" id="CHEBI:59789"/>
    </ligand>
</feature>
<evidence type="ECO:0000256" key="2">
    <source>
        <dbReference type="ARBA" id="ARBA00022679"/>
    </source>
</evidence>
<keyword evidence="2 9" id="KW-0808">Transferase</keyword>
<dbReference type="InterPro" id="IPR030391">
    <property type="entry name" value="MeTrfase_TrmA_CS"/>
</dbReference>
<comment type="catalytic activity">
    <reaction evidence="6">
        <text>uridine(54) in tRNA + S-adenosyl-L-methionine = 5-methyluridine(54) in tRNA + S-adenosyl-L-homocysteine + H(+)</text>
        <dbReference type="Rhea" id="RHEA:42712"/>
        <dbReference type="Rhea" id="RHEA-COMP:10167"/>
        <dbReference type="Rhea" id="RHEA-COMP:10193"/>
        <dbReference type="ChEBI" id="CHEBI:15378"/>
        <dbReference type="ChEBI" id="CHEBI:57856"/>
        <dbReference type="ChEBI" id="CHEBI:59789"/>
        <dbReference type="ChEBI" id="CHEBI:65315"/>
        <dbReference type="ChEBI" id="CHEBI:74447"/>
        <dbReference type="EC" id="2.1.1.35"/>
    </reaction>
</comment>
<accession>A0AA35IRI1</accession>
<dbReference type="PROSITE" id="PS01231">
    <property type="entry name" value="TRMA_2"/>
    <property type="match status" value="1"/>
</dbReference>
<proteinExistence type="inferred from homology"/>
<dbReference type="GeneID" id="80919643"/>
<evidence type="ECO:0000256" key="11">
    <source>
        <dbReference type="SAM" id="MobiDB-lite"/>
    </source>
</evidence>
<dbReference type="GO" id="GO:0030697">
    <property type="term" value="F:tRNA (uracil(54)-C5)-methyltransferase activity, S-adenosyl methionine-dependent"/>
    <property type="evidence" value="ECO:0007669"/>
    <property type="project" value="UniProtKB-EC"/>
</dbReference>
<evidence type="ECO:0000256" key="6">
    <source>
        <dbReference type="ARBA" id="ARBA00052788"/>
    </source>
</evidence>
<comment type="function">
    <text evidence="7">Catalyzes the formation of 5-methyl-uridine at position 54 (m5U54) in all tRNA. May also have a role in tRNA stabilization or maturation.</text>
</comment>
<dbReference type="GO" id="GO:0009451">
    <property type="term" value="P:RNA modification"/>
    <property type="evidence" value="ECO:0007669"/>
    <property type="project" value="UniProtKB-ARBA"/>
</dbReference>
<dbReference type="PROSITE" id="PS51687">
    <property type="entry name" value="SAM_MT_RNA_M5U"/>
    <property type="match status" value="1"/>
</dbReference>
<feature type="domain" description="TRAM" evidence="12">
    <location>
        <begin position="126"/>
        <end position="191"/>
    </location>
</feature>
<dbReference type="RefSeq" id="XP_056077930.1">
    <property type="nucleotide sequence ID" value="XM_056223965.1"/>
</dbReference>
<evidence type="ECO:0000256" key="9">
    <source>
        <dbReference type="PROSITE-ProRule" id="PRU01024"/>
    </source>
</evidence>
<dbReference type="Gene3D" id="3.40.50.150">
    <property type="entry name" value="Vaccinia Virus protein VP39"/>
    <property type="match status" value="1"/>
</dbReference>
<dbReference type="EMBL" id="OX365767">
    <property type="protein sequence ID" value="CAI4034810.1"/>
    <property type="molecule type" value="Genomic_DNA"/>
</dbReference>
<dbReference type="Gene3D" id="2.40.50.1070">
    <property type="match status" value="1"/>
</dbReference>
<dbReference type="Proteomes" id="UP001161438">
    <property type="component" value="Chromosome 11"/>
</dbReference>
<dbReference type="EC" id="2.1.1.35" evidence="5"/>
<feature type="binding site" evidence="9">
    <location>
        <position position="459"/>
    </location>
    <ligand>
        <name>S-adenosyl-L-methionine</name>
        <dbReference type="ChEBI" id="CHEBI:59789"/>
    </ligand>
</feature>
<gene>
    <name evidence="13" type="primary">SMKI11G2610</name>
    <name evidence="13" type="ORF">SMKI_11G2610</name>
</gene>
<evidence type="ECO:0000256" key="5">
    <source>
        <dbReference type="ARBA" id="ARBA00033763"/>
    </source>
</evidence>
<evidence type="ECO:0000313" key="14">
    <source>
        <dbReference type="Proteomes" id="UP001161438"/>
    </source>
</evidence>
<dbReference type="FunFam" id="3.40.50.150:FF:000174">
    <property type="entry name" value="TRM2p tRNA methyltransferase"/>
    <property type="match status" value="1"/>
</dbReference>
<dbReference type="GO" id="GO:0008033">
    <property type="term" value="P:tRNA processing"/>
    <property type="evidence" value="ECO:0007669"/>
    <property type="project" value="UniProtKB-KW"/>
</dbReference>
<feature type="active site" description="Nucleophile" evidence="9">
    <location>
        <position position="554"/>
    </location>
</feature>
<keyword evidence="3 9" id="KW-0949">S-adenosyl-L-methionine</keyword>
<dbReference type="FunFam" id="2.40.50.140:FF:000201">
    <property type="entry name" value="TRM2p tRNA methyltransferase"/>
    <property type="match status" value="1"/>
</dbReference>
<dbReference type="InterPro" id="IPR010280">
    <property type="entry name" value="U5_MeTrfase_fam"/>
</dbReference>
<dbReference type="InterPro" id="IPR030390">
    <property type="entry name" value="MeTrfase_TrmA_AS"/>
</dbReference>
<sequence length="602" mass="68395">MRRFWIIRKPVFRSSFYTCNSFIKKYYYTLITTMTDNTTTTSLTVEHPGDNKRLSSSVTNSSKQKTKKPKLRKYKAKKVDVTSPMGVLEFEVNDLLETQNLSREQVLNDVTAILNDKLKKDGSITMQYHREVRNVRVLEITANCNGLALIDNPVELGKKQVVIIPFGLPGDVVNIKVFKTHPYYVESDLLEVVEKSPMRRDDLIKDKYFGKSSGSQLEFLTYDDQLKLKRKTISNAYKFFAPRLVAEKLLPQFGTTVASPLQFGYRTKITPHFDMPRRKEKELAERPPLGFGQKGRPQWRKDTLDIGGHGSILDIDECVLATEVLNKGLTNERRKFEKEFKNYKKGATILLRENTTVLDPSKPTLEQLTEEGSRDEAGNLSYVEVEDKEHNVKLAKTCVTNPRQIVTEYVDGYTFKFSAGEFFQNNNAILPIVTKYVRDNLQTPIKDGGDEPKFLVDAYCGSGLFSICSSKGVDKVIGVEISADSVSFAEKNAKANGVENCRFIVGKAEKLFESIDTPSERTSVILDPPRKGCDELFLKQLAAYNPAKIVYISCNVHSQARDVEYFLKETENGSAYQIESIRGFDFFPQTHHVESVCIMKRI</sequence>
<keyword evidence="4" id="KW-0819">tRNA processing</keyword>
<dbReference type="PROSITE" id="PS51622">
    <property type="entry name" value="SAM_MT_RNA_M5U_2"/>
    <property type="match status" value="1"/>
</dbReference>
<organism evidence="13 14">
    <name type="scientific">Saccharomyces mikatae IFO 1815</name>
    <dbReference type="NCBI Taxonomy" id="226126"/>
    <lineage>
        <taxon>Eukaryota</taxon>
        <taxon>Fungi</taxon>
        <taxon>Dikarya</taxon>
        <taxon>Ascomycota</taxon>
        <taxon>Saccharomycotina</taxon>
        <taxon>Saccharomycetes</taxon>
        <taxon>Saccharomycetales</taxon>
        <taxon>Saccharomycetaceae</taxon>
        <taxon>Saccharomyces</taxon>
    </lineage>
</organism>
<evidence type="ECO:0000256" key="10">
    <source>
        <dbReference type="PROSITE-ProRule" id="PRU10015"/>
    </source>
</evidence>
<comment type="similarity">
    <text evidence="9">Belongs to the class I-like SAM-binding methyltransferase superfamily. RNA M5U methyltransferase family.</text>
</comment>
<dbReference type="SUPFAM" id="SSF53335">
    <property type="entry name" value="S-adenosyl-L-methionine-dependent methyltransferases"/>
    <property type="match status" value="1"/>
</dbReference>
<feature type="binding site" evidence="9">
    <location>
        <position position="424"/>
    </location>
    <ligand>
        <name>S-adenosyl-L-methionine</name>
        <dbReference type="ChEBI" id="CHEBI:59789"/>
    </ligand>
</feature>
<dbReference type="InterPro" id="IPR029063">
    <property type="entry name" value="SAM-dependent_MTases_sf"/>
</dbReference>
<evidence type="ECO:0000313" key="13">
    <source>
        <dbReference type="EMBL" id="CAI4034810.1"/>
    </source>
</evidence>
<dbReference type="InterPro" id="IPR025795">
    <property type="entry name" value="tRNA_(uracil-5-)_MeTrfase"/>
</dbReference>
<evidence type="ECO:0000256" key="7">
    <source>
        <dbReference type="ARBA" id="ARBA00054700"/>
    </source>
</evidence>
<protein>
    <recommendedName>
        <fullName evidence="8">tRNA (uracil(54)-C(5))-methyltransferase</fullName>
        <ecNumber evidence="5">2.1.1.35</ecNumber>
    </recommendedName>
</protein>
<dbReference type="InterPro" id="IPR002792">
    <property type="entry name" value="TRAM_dom"/>
</dbReference>
<evidence type="ECO:0000256" key="1">
    <source>
        <dbReference type="ARBA" id="ARBA00022603"/>
    </source>
</evidence>
<dbReference type="PROSITE" id="PS01230">
    <property type="entry name" value="TRMA_1"/>
    <property type="match status" value="1"/>
</dbReference>
<keyword evidence="1 9" id="KW-0489">Methyltransferase</keyword>
<reference evidence="13" key="1">
    <citation type="submission" date="2022-10" db="EMBL/GenBank/DDBJ databases">
        <authorList>
            <person name="Byrne P K."/>
        </authorList>
    </citation>
    <scope>NUCLEOTIDE SEQUENCE</scope>
    <source>
        <strain evidence="13">IFO1815</strain>
    </source>
</reference>
<evidence type="ECO:0000259" key="12">
    <source>
        <dbReference type="PROSITE" id="PS50926"/>
    </source>
</evidence>
<dbReference type="CDD" id="cd02440">
    <property type="entry name" value="AdoMet_MTases"/>
    <property type="match status" value="1"/>
</dbReference>
<dbReference type="Pfam" id="PF05958">
    <property type="entry name" value="tRNA_U5-meth_tr"/>
    <property type="match status" value="1"/>
</dbReference>
<dbReference type="PANTHER" id="PTHR11061">
    <property type="entry name" value="RNA M5U METHYLTRANSFERASE"/>
    <property type="match status" value="1"/>
</dbReference>
<evidence type="ECO:0000256" key="3">
    <source>
        <dbReference type="ARBA" id="ARBA00022691"/>
    </source>
</evidence>
<feature type="binding site" evidence="9">
    <location>
        <position position="480"/>
    </location>
    <ligand>
        <name>S-adenosyl-L-methionine</name>
        <dbReference type="ChEBI" id="CHEBI:59789"/>
    </ligand>
</feature>
<feature type="active site" evidence="10">
    <location>
        <position position="554"/>
    </location>
</feature>
<dbReference type="InterPro" id="IPR012340">
    <property type="entry name" value="NA-bd_OB-fold"/>
</dbReference>
<name>A0AA35IRI1_SACMI</name>
<dbReference type="PANTHER" id="PTHR11061:SF30">
    <property type="entry name" value="TRNA (URACIL(54)-C(5))-METHYLTRANSFERASE"/>
    <property type="match status" value="1"/>
</dbReference>
<dbReference type="AlphaFoldDB" id="A0AA35IRI1"/>
<evidence type="ECO:0000256" key="4">
    <source>
        <dbReference type="ARBA" id="ARBA00022694"/>
    </source>
</evidence>
<dbReference type="PROSITE" id="PS50926">
    <property type="entry name" value="TRAM"/>
    <property type="match status" value="1"/>
</dbReference>